<feature type="transmembrane region" description="Helical" evidence="8">
    <location>
        <begin position="88"/>
        <end position="107"/>
    </location>
</feature>
<feature type="transmembrane region" description="Helical" evidence="8">
    <location>
        <begin position="119"/>
        <end position="138"/>
    </location>
</feature>
<accession>A0A7S2SUK1</accession>
<dbReference type="GO" id="GO:0016020">
    <property type="term" value="C:membrane"/>
    <property type="evidence" value="ECO:0007669"/>
    <property type="project" value="UniProtKB-SubCell"/>
</dbReference>
<evidence type="ECO:0000256" key="3">
    <source>
        <dbReference type="ARBA" id="ARBA00022692"/>
    </source>
</evidence>
<feature type="compositionally biased region" description="Polar residues" evidence="9">
    <location>
        <begin position="289"/>
        <end position="305"/>
    </location>
</feature>
<feature type="transmembrane region" description="Helical" evidence="8">
    <location>
        <begin position="182"/>
        <end position="208"/>
    </location>
</feature>
<comment type="similarity">
    <text evidence="7 8">Belongs to the SFT2 family.</text>
</comment>
<dbReference type="PANTHER" id="PTHR23137:SF6">
    <property type="entry name" value="VESICLE TRANSPORT PROTEIN"/>
    <property type="match status" value="1"/>
</dbReference>
<comment type="function">
    <text evidence="8">May be involved in fusion of retrograde transport vesicles derived from an endocytic compartment with the Golgi complex.</text>
</comment>
<dbReference type="GO" id="GO:0005737">
    <property type="term" value="C:cytoplasm"/>
    <property type="evidence" value="ECO:0007669"/>
    <property type="project" value="UniProtKB-ARBA"/>
</dbReference>
<name>A0A7S2SUK1_9STRA</name>
<evidence type="ECO:0000256" key="9">
    <source>
        <dbReference type="SAM" id="MobiDB-lite"/>
    </source>
</evidence>
<keyword evidence="4 8" id="KW-0653">Protein transport</keyword>
<keyword evidence="2 8" id="KW-0813">Transport</keyword>
<organism evidence="10">
    <name type="scientific">Rhizochromulina marina</name>
    <dbReference type="NCBI Taxonomy" id="1034831"/>
    <lineage>
        <taxon>Eukaryota</taxon>
        <taxon>Sar</taxon>
        <taxon>Stramenopiles</taxon>
        <taxon>Ochrophyta</taxon>
        <taxon>Dictyochophyceae</taxon>
        <taxon>Rhizochromulinales</taxon>
        <taxon>Rhizochromulina</taxon>
    </lineage>
</organism>
<evidence type="ECO:0000256" key="1">
    <source>
        <dbReference type="ARBA" id="ARBA00004141"/>
    </source>
</evidence>
<reference evidence="10" key="1">
    <citation type="submission" date="2021-01" db="EMBL/GenBank/DDBJ databases">
        <authorList>
            <person name="Corre E."/>
            <person name="Pelletier E."/>
            <person name="Niang G."/>
            <person name="Scheremetjew M."/>
            <person name="Finn R."/>
            <person name="Kale V."/>
            <person name="Holt S."/>
            <person name="Cochrane G."/>
            <person name="Meng A."/>
            <person name="Brown T."/>
            <person name="Cohen L."/>
        </authorList>
    </citation>
    <scope>NUCLEOTIDE SEQUENCE</scope>
    <source>
        <strain evidence="10">CCMP1243</strain>
    </source>
</reference>
<evidence type="ECO:0000313" key="10">
    <source>
        <dbReference type="EMBL" id="CAD9708544.1"/>
    </source>
</evidence>
<comment type="subcellular location">
    <subcellularLocation>
        <location evidence="1 8">Membrane</location>
        <topology evidence="1 8">Multi-pass membrane protein</topology>
    </subcellularLocation>
</comment>
<evidence type="ECO:0000256" key="6">
    <source>
        <dbReference type="ARBA" id="ARBA00023136"/>
    </source>
</evidence>
<evidence type="ECO:0000256" key="7">
    <source>
        <dbReference type="ARBA" id="ARBA00025800"/>
    </source>
</evidence>
<evidence type="ECO:0000256" key="5">
    <source>
        <dbReference type="ARBA" id="ARBA00022989"/>
    </source>
</evidence>
<dbReference type="GO" id="GO:0016192">
    <property type="term" value="P:vesicle-mediated transport"/>
    <property type="evidence" value="ECO:0007669"/>
    <property type="project" value="InterPro"/>
</dbReference>
<gene>
    <name evidence="10" type="ORF">RMAR1173_LOCUS19536</name>
</gene>
<dbReference type="GO" id="GO:0015031">
    <property type="term" value="P:protein transport"/>
    <property type="evidence" value="ECO:0007669"/>
    <property type="project" value="UniProtKB-KW"/>
</dbReference>
<evidence type="ECO:0000256" key="2">
    <source>
        <dbReference type="ARBA" id="ARBA00022448"/>
    </source>
</evidence>
<feature type="region of interest" description="Disordered" evidence="9">
    <location>
        <begin position="252"/>
        <end position="305"/>
    </location>
</feature>
<dbReference type="PANTHER" id="PTHR23137">
    <property type="entry name" value="VESICLE TRANSPORT PROTEIN-RELATED"/>
    <property type="match status" value="1"/>
</dbReference>
<proteinExistence type="inferred from homology"/>
<dbReference type="Pfam" id="PF04178">
    <property type="entry name" value="Got1"/>
    <property type="match status" value="1"/>
</dbReference>
<evidence type="ECO:0000256" key="8">
    <source>
        <dbReference type="RuleBase" id="RU363111"/>
    </source>
</evidence>
<keyword evidence="3 8" id="KW-0812">Transmembrane</keyword>
<dbReference type="EMBL" id="HBHJ01029498">
    <property type="protein sequence ID" value="CAD9708544.1"/>
    <property type="molecule type" value="Transcribed_RNA"/>
</dbReference>
<keyword evidence="6 8" id="KW-0472">Membrane</keyword>
<protein>
    <recommendedName>
        <fullName evidence="8">Vesicle transport protein</fullName>
    </recommendedName>
</protein>
<keyword evidence="5 8" id="KW-1133">Transmembrane helix</keyword>
<sequence length="305" mass="33471">MNPLATERTGSPALSSARLPPLLSRLACLVSAPPLALLHLGCHPRGQLPAMGFFDNIKEQTGMGEVKRHPVDQFCFELCPKLSFQERLYGYLACLLIGFILNIGSWARLVDLFYGNPDPFVIFFTVGNLISVLGSFFLNGPYAQTKKMVGPQMRCATIAYIISMVMTFFVCYYKGIDDGAERVGLVILLIVIQYLCMIWWIICSIWFVKQFVLACLRGYCKDQCPTCAKYGKCVCDTLEDAKESTGTAISSTFGGGEKGSTSKKTGEKQGSFFSLYSSPPSEEPKSSDAMASSSTGKKSMFSNLV</sequence>
<evidence type="ECO:0000256" key="4">
    <source>
        <dbReference type="ARBA" id="ARBA00022927"/>
    </source>
</evidence>
<feature type="compositionally biased region" description="Low complexity" evidence="9">
    <location>
        <begin position="268"/>
        <end position="280"/>
    </location>
</feature>
<feature type="transmembrane region" description="Helical" evidence="8">
    <location>
        <begin position="158"/>
        <end position="176"/>
    </location>
</feature>
<dbReference type="AlphaFoldDB" id="A0A7S2SUK1"/>
<dbReference type="InterPro" id="IPR011691">
    <property type="entry name" value="Vesicle_transpt_SFT2"/>
</dbReference>
<dbReference type="GO" id="GO:0012505">
    <property type="term" value="C:endomembrane system"/>
    <property type="evidence" value="ECO:0007669"/>
    <property type="project" value="UniProtKB-ARBA"/>
</dbReference>
<dbReference type="InterPro" id="IPR007305">
    <property type="entry name" value="Vesicle_transpt_Got1/SFT2"/>
</dbReference>